<feature type="compositionally biased region" description="Polar residues" evidence="1">
    <location>
        <begin position="47"/>
        <end position="77"/>
    </location>
</feature>
<evidence type="ECO:0000313" key="3">
    <source>
        <dbReference type="EMBL" id="EXJ60609.1"/>
    </source>
</evidence>
<keyword evidence="2" id="KW-1133">Transmembrane helix</keyword>
<dbReference type="RefSeq" id="XP_007756962.1">
    <property type="nucleotide sequence ID" value="XM_007758772.1"/>
</dbReference>
<evidence type="ECO:0000256" key="1">
    <source>
        <dbReference type="SAM" id="MobiDB-lite"/>
    </source>
</evidence>
<sequence>MSNNSATSPVHSPDPIRESMATSSATTEKYPASSTTAYQSYPEVAPSMTQPPLQPFQQPHNGNGYTHPQQCQDQSAYPSEAGHSLPPTQKRNPWGLSPLAFGLLVAAVTAVIVGAAVGGGVAGAMSGNDSSSSRSNGAATVTITATPTSTSTTATEISTPSLSASPEPSSLENYVVSEPYYVSTLFNPGCPDSNSRIDVQYDTSFDLFCGVDMQNHVADEANPDLQIADVAGLFAYSITDCLYACANAIYFNELWGEEFGGCKGVTWQYQMAQSNSSNFSNCWLKNGTTSGFQCNTCISAKLVT</sequence>
<dbReference type="OrthoDB" id="5358884at2759"/>
<name>W9WQE3_9EURO</name>
<dbReference type="Proteomes" id="UP000019473">
    <property type="component" value="Unassembled WGS sequence"/>
</dbReference>
<reference evidence="3 4" key="1">
    <citation type="submission" date="2013-03" db="EMBL/GenBank/DDBJ databases">
        <title>The Genome Sequence of Cladophialophora yegresii CBS 114405.</title>
        <authorList>
            <consortium name="The Broad Institute Genomics Platform"/>
            <person name="Cuomo C."/>
            <person name="de Hoog S."/>
            <person name="Gorbushina A."/>
            <person name="Walker B."/>
            <person name="Young S.K."/>
            <person name="Zeng Q."/>
            <person name="Gargeya S."/>
            <person name="Fitzgerald M."/>
            <person name="Haas B."/>
            <person name="Abouelleil A."/>
            <person name="Allen A.W."/>
            <person name="Alvarado L."/>
            <person name="Arachchi H.M."/>
            <person name="Berlin A.M."/>
            <person name="Chapman S.B."/>
            <person name="Gainer-Dewar J."/>
            <person name="Goldberg J."/>
            <person name="Griggs A."/>
            <person name="Gujja S."/>
            <person name="Hansen M."/>
            <person name="Howarth C."/>
            <person name="Imamovic A."/>
            <person name="Ireland A."/>
            <person name="Larimer J."/>
            <person name="McCowan C."/>
            <person name="Murphy C."/>
            <person name="Pearson M."/>
            <person name="Poon T.W."/>
            <person name="Priest M."/>
            <person name="Roberts A."/>
            <person name="Saif S."/>
            <person name="Shea T."/>
            <person name="Sisk P."/>
            <person name="Sykes S."/>
            <person name="Wortman J."/>
            <person name="Nusbaum C."/>
            <person name="Birren B."/>
        </authorList>
    </citation>
    <scope>NUCLEOTIDE SEQUENCE [LARGE SCALE GENOMIC DNA]</scope>
    <source>
        <strain evidence="3 4">CBS 114405</strain>
    </source>
</reference>
<dbReference type="VEuPathDB" id="FungiDB:A1O7_04762"/>
<evidence type="ECO:0000256" key="2">
    <source>
        <dbReference type="SAM" id="Phobius"/>
    </source>
</evidence>
<evidence type="ECO:0008006" key="5">
    <source>
        <dbReference type="Google" id="ProtNLM"/>
    </source>
</evidence>
<dbReference type="HOGENOM" id="CLU_897136_0_0_1"/>
<proteinExistence type="predicted"/>
<organism evidence="3 4">
    <name type="scientific">Cladophialophora yegresii CBS 114405</name>
    <dbReference type="NCBI Taxonomy" id="1182544"/>
    <lineage>
        <taxon>Eukaryota</taxon>
        <taxon>Fungi</taxon>
        <taxon>Dikarya</taxon>
        <taxon>Ascomycota</taxon>
        <taxon>Pezizomycotina</taxon>
        <taxon>Eurotiomycetes</taxon>
        <taxon>Chaetothyriomycetidae</taxon>
        <taxon>Chaetothyriales</taxon>
        <taxon>Herpotrichiellaceae</taxon>
        <taxon>Cladophialophora</taxon>
    </lineage>
</organism>
<feature type="compositionally biased region" description="Polar residues" evidence="1">
    <location>
        <begin position="20"/>
        <end position="39"/>
    </location>
</feature>
<dbReference type="eggNOG" id="ENOG502SXHQ">
    <property type="taxonomic scope" value="Eukaryota"/>
</dbReference>
<keyword evidence="2" id="KW-0812">Transmembrane</keyword>
<dbReference type="GeneID" id="19179347"/>
<gene>
    <name evidence="3" type="ORF">A1O7_04762</name>
</gene>
<keyword evidence="4" id="KW-1185">Reference proteome</keyword>
<protein>
    <recommendedName>
        <fullName evidence="5">Apple domain-containing protein</fullName>
    </recommendedName>
</protein>
<dbReference type="STRING" id="1182544.W9WQE3"/>
<keyword evidence="2" id="KW-0472">Membrane</keyword>
<dbReference type="EMBL" id="AMGW01000003">
    <property type="protein sequence ID" value="EXJ60609.1"/>
    <property type="molecule type" value="Genomic_DNA"/>
</dbReference>
<feature type="transmembrane region" description="Helical" evidence="2">
    <location>
        <begin position="99"/>
        <end position="125"/>
    </location>
</feature>
<feature type="compositionally biased region" description="Polar residues" evidence="1">
    <location>
        <begin position="1"/>
        <end position="10"/>
    </location>
</feature>
<dbReference type="AlphaFoldDB" id="W9WQE3"/>
<accession>W9WQE3</accession>
<comment type="caution">
    <text evidence="3">The sequence shown here is derived from an EMBL/GenBank/DDBJ whole genome shotgun (WGS) entry which is preliminary data.</text>
</comment>
<evidence type="ECO:0000313" key="4">
    <source>
        <dbReference type="Proteomes" id="UP000019473"/>
    </source>
</evidence>
<feature type="region of interest" description="Disordered" evidence="1">
    <location>
        <begin position="1"/>
        <end position="90"/>
    </location>
</feature>
<feature type="region of interest" description="Disordered" evidence="1">
    <location>
        <begin position="143"/>
        <end position="165"/>
    </location>
</feature>